<dbReference type="GO" id="GO:0003924">
    <property type="term" value="F:GTPase activity"/>
    <property type="evidence" value="ECO:0007669"/>
    <property type="project" value="InterPro"/>
</dbReference>
<dbReference type="Proteomes" id="UP000001460">
    <property type="component" value="Unassembled WGS sequence"/>
</dbReference>
<dbReference type="AlphaFoldDB" id="B6A9E6"/>
<evidence type="ECO:0000313" key="5">
    <source>
        <dbReference type="EMBL" id="EEA04837.1"/>
    </source>
</evidence>
<dbReference type="PANTHER" id="PTHR11711">
    <property type="entry name" value="ADP RIBOSYLATION FACTOR-RELATED"/>
    <property type="match status" value="1"/>
</dbReference>
<dbReference type="OrthoDB" id="414781at2759"/>
<evidence type="ECO:0000313" key="6">
    <source>
        <dbReference type="Proteomes" id="UP000001460"/>
    </source>
</evidence>
<name>B6A9E6_CRYMR</name>
<dbReference type="RefSeq" id="XP_002139186.1">
    <property type="nucleotide sequence ID" value="XM_002139150.1"/>
</dbReference>
<dbReference type="VEuPathDB" id="CryptoDB:CMU_039040"/>
<reference evidence="5" key="1">
    <citation type="submission" date="2008-06" db="EMBL/GenBank/DDBJ databases">
        <authorList>
            <person name="Lorenzi H."/>
            <person name="Inman J."/>
            <person name="Miller J."/>
            <person name="Schobel S."/>
            <person name="Amedeo P."/>
            <person name="Caler E.V."/>
            <person name="da Silva J."/>
        </authorList>
    </citation>
    <scope>NUCLEOTIDE SEQUENCE [LARGE SCALE GENOMIC DNA]</scope>
    <source>
        <strain evidence="5">RN66</strain>
    </source>
</reference>
<dbReference type="InterPro" id="IPR024156">
    <property type="entry name" value="Small_GTPase_ARF"/>
</dbReference>
<dbReference type="eggNOG" id="ENOG502SCF1">
    <property type="taxonomic scope" value="Eukaryota"/>
</dbReference>
<dbReference type="GO" id="GO:0046872">
    <property type="term" value="F:metal ion binding"/>
    <property type="evidence" value="ECO:0007669"/>
    <property type="project" value="UniProtKB-KW"/>
</dbReference>
<dbReference type="GeneID" id="6994191"/>
<evidence type="ECO:0008006" key="7">
    <source>
        <dbReference type="Google" id="ProtNLM"/>
    </source>
</evidence>
<dbReference type="OMA" id="FRIVMPG"/>
<dbReference type="EMBL" id="DS989726">
    <property type="protein sequence ID" value="EEA04837.1"/>
    <property type="molecule type" value="Genomic_DNA"/>
</dbReference>
<sequence length="272" mass="31028">MKLFKTGLNVIFTGPKGSGKTTLLYSSYTSNFVNIPTFEPTKSLNFERINYNNQKLYIWDVSGHEAISSMLLPILYSSINVRAIVYVVNLLENNRDVLDVVSNELRGLLHSQQLSTSLFCVIFNTFGSESDSWPYSGADLAALLELCHLPPEIDIRTKWYVVNTAQGIADPGWKMALDFIITARAPPPTYYSNIPDAELTPIHLYFSQFQQGQILHPSRYKQIIPPYNKVDQTQSVQSQYYQQDAIGYNLHNIDQSKHKSHISKLINKFKRK</sequence>
<dbReference type="Gene3D" id="3.40.50.300">
    <property type="entry name" value="P-loop containing nucleotide triphosphate hydrolases"/>
    <property type="match status" value="1"/>
</dbReference>
<evidence type="ECO:0000256" key="4">
    <source>
        <dbReference type="PIRSR" id="PIRSR606689-2"/>
    </source>
</evidence>
<feature type="binding site" evidence="4">
    <location>
        <position position="41"/>
    </location>
    <ligand>
        <name>Mg(2+)</name>
        <dbReference type="ChEBI" id="CHEBI:18420"/>
    </ligand>
</feature>
<organism evidence="5 6">
    <name type="scientific">Cryptosporidium muris (strain RN66)</name>
    <dbReference type="NCBI Taxonomy" id="441375"/>
    <lineage>
        <taxon>Eukaryota</taxon>
        <taxon>Sar</taxon>
        <taxon>Alveolata</taxon>
        <taxon>Apicomplexa</taxon>
        <taxon>Conoidasida</taxon>
        <taxon>Coccidia</taxon>
        <taxon>Eucoccidiorida</taxon>
        <taxon>Eimeriorina</taxon>
        <taxon>Cryptosporidiidae</taxon>
        <taxon>Cryptosporidium</taxon>
    </lineage>
</organism>
<dbReference type="InterPro" id="IPR027417">
    <property type="entry name" value="P-loop_NTPase"/>
</dbReference>
<evidence type="ECO:0000256" key="2">
    <source>
        <dbReference type="ARBA" id="ARBA00023134"/>
    </source>
</evidence>
<protein>
    <recommendedName>
        <fullName evidence="7">ADP-ribosylation factor family protein</fullName>
    </recommendedName>
</protein>
<feature type="binding site" evidence="3">
    <location>
        <begin position="14"/>
        <end position="21"/>
    </location>
    <ligand>
        <name>GTP</name>
        <dbReference type="ChEBI" id="CHEBI:37565"/>
    </ligand>
</feature>
<keyword evidence="4" id="KW-0460">Magnesium</keyword>
<dbReference type="STRING" id="441375.B6A9E6"/>
<dbReference type="Pfam" id="PF00025">
    <property type="entry name" value="Arf"/>
    <property type="match status" value="1"/>
</dbReference>
<dbReference type="GO" id="GO:0005525">
    <property type="term" value="F:GTP binding"/>
    <property type="evidence" value="ECO:0007669"/>
    <property type="project" value="UniProtKB-KW"/>
</dbReference>
<keyword evidence="4" id="KW-0479">Metal-binding</keyword>
<proteinExistence type="predicted"/>
<gene>
    <name evidence="5" type="ORF">CMU_039040</name>
</gene>
<keyword evidence="2 3" id="KW-0342">GTP-binding</keyword>
<feature type="binding site" evidence="3">
    <location>
        <position position="63"/>
    </location>
    <ligand>
        <name>GTP</name>
        <dbReference type="ChEBI" id="CHEBI:37565"/>
    </ligand>
</feature>
<keyword evidence="1 3" id="KW-0547">Nucleotide-binding</keyword>
<dbReference type="InterPro" id="IPR006689">
    <property type="entry name" value="Small_GTPase_ARF/SAR"/>
</dbReference>
<evidence type="ECO:0000256" key="3">
    <source>
        <dbReference type="PIRSR" id="PIRSR606689-1"/>
    </source>
</evidence>
<keyword evidence="6" id="KW-1185">Reference proteome</keyword>
<evidence type="ECO:0000256" key="1">
    <source>
        <dbReference type="ARBA" id="ARBA00022741"/>
    </source>
</evidence>
<feature type="binding site" evidence="4">
    <location>
        <position position="21"/>
    </location>
    <ligand>
        <name>Mg(2+)</name>
        <dbReference type="ChEBI" id="CHEBI:18420"/>
    </ligand>
</feature>
<accession>B6A9E6</accession>
<dbReference type="SUPFAM" id="SSF52540">
    <property type="entry name" value="P-loop containing nucleoside triphosphate hydrolases"/>
    <property type="match status" value="1"/>
</dbReference>